<evidence type="ECO:0000256" key="12">
    <source>
        <dbReference type="RuleBase" id="RU003519"/>
    </source>
</evidence>
<evidence type="ECO:0000256" key="1">
    <source>
        <dbReference type="ARBA" id="ARBA00004609"/>
    </source>
</evidence>
<feature type="compositionally biased region" description="Basic and acidic residues" evidence="13">
    <location>
        <begin position="34"/>
        <end position="46"/>
    </location>
</feature>
<sequence length="633" mass="69465">MDFDAGRRGRGKKKGKRGKNIQREGRKERRRKERERVEGKAQGEERRKKRKGQRREAEGPCRVEGKEKAPPAKEEGRRRVERKKRPPEAEGEPGKKWRRGEGERVKGKEGEGKKAEEREKEESKSEICGGQCCGRGREVQLQSALRRAAEVTTTAPVQRTASLLLNTKQSLQDHLTGLSHQSQNKTATLFTQLYRGHATRTVQPLAALYDDIRTVLRSEGDLTSESLSAGPPKDLTATAKKFFRDLFPVAYHNVLKLDSKQFTPEYEVCLKDAYDAVQPFGDVPQQLGTSLSRSLEAARALLQMLAVGADVLASTERVLATGTENCAERLLRASGCARCRGHDARPCRSYCLNIARWCIGSLVSELDGPWAGYVEGVERLTKVDADVALRELETKVSRAIMYALENRAVSENKVRQECGPPSTIDSPVLSSAIPTPGSIRRDNLRAPPPDTELLQFAATLASNKKLFAALADRVCDQPDFAAEENERCWNGNAIAEYTKPLTLSSSPSDQKYNPESTGDAPHDGRVAMLADRLQQARQMLVSYSRSKELSAEAFMQGDEAGEEGSGSGRSYPEDYDSEGSGEDGSGDHDGISKTYNNESPPDSSTPKVFNAAGAKSSASVLLLLLAAVAARLT</sequence>
<gene>
    <name evidence="14" type="ORF">B5V51_2076</name>
</gene>
<protein>
    <submittedName>
        <fullName evidence="14">Uncharacterized protein</fullName>
    </submittedName>
</protein>
<comment type="function">
    <text evidence="12">Cell surface proteoglycan.</text>
</comment>
<evidence type="ECO:0000256" key="13">
    <source>
        <dbReference type="SAM" id="MobiDB-lite"/>
    </source>
</evidence>
<feature type="region of interest" description="Disordered" evidence="13">
    <location>
        <begin position="501"/>
        <end position="523"/>
    </location>
</feature>
<name>A0A2A4K4B7_HELVI</name>
<evidence type="ECO:0000256" key="10">
    <source>
        <dbReference type="ARBA" id="ARBA00023288"/>
    </source>
</evidence>
<accession>A0A2A4K4B7</accession>
<dbReference type="GO" id="GO:0098552">
    <property type="term" value="C:side of membrane"/>
    <property type="evidence" value="ECO:0007669"/>
    <property type="project" value="UniProtKB-KW"/>
</dbReference>
<comment type="similarity">
    <text evidence="2 11">Belongs to the glypican family.</text>
</comment>
<dbReference type="InterPro" id="IPR001863">
    <property type="entry name" value="Glypican"/>
</dbReference>
<feature type="compositionally biased region" description="Basic and acidic residues" evidence="13">
    <location>
        <begin position="54"/>
        <end position="78"/>
    </location>
</feature>
<dbReference type="PANTHER" id="PTHR10822:SF29">
    <property type="entry name" value="DIVISION ABNORMALLY DELAYED PROTEIN"/>
    <property type="match status" value="1"/>
</dbReference>
<organism evidence="14">
    <name type="scientific">Heliothis virescens</name>
    <name type="common">Tobacco budworm moth</name>
    <dbReference type="NCBI Taxonomy" id="7102"/>
    <lineage>
        <taxon>Eukaryota</taxon>
        <taxon>Metazoa</taxon>
        <taxon>Ecdysozoa</taxon>
        <taxon>Arthropoda</taxon>
        <taxon>Hexapoda</taxon>
        <taxon>Insecta</taxon>
        <taxon>Pterygota</taxon>
        <taxon>Neoptera</taxon>
        <taxon>Endopterygota</taxon>
        <taxon>Lepidoptera</taxon>
        <taxon>Glossata</taxon>
        <taxon>Ditrysia</taxon>
        <taxon>Noctuoidea</taxon>
        <taxon>Noctuidae</taxon>
        <taxon>Heliothinae</taxon>
        <taxon>Heliothis</taxon>
    </lineage>
</organism>
<keyword evidence="3" id="KW-1003">Cell membrane</keyword>
<dbReference type="STRING" id="7102.A0A2A4K4B7"/>
<feature type="region of interest" description="Disordered" evidence="13">
    <location>
        <begin position="557"/>
        <end position="609"/>
    </location>
</feature>
<keyword evidence="10 12" id="KW-0449">Lipoprotein</keyword>
<comment type="subcellular location">
    <subcellularLocation>
        <location evidence="1 12">Cell membrane</location>
        <topology evidence="1 12">Lipid-anchor</topology>
        <topology evidence="1 12">GPI-anchor</topology>
    </subcellularLocation>
</comment>
<evidence type="ECO:0000256" key="9">
    <source>
        <dbReference type="ARBA" id="ARBA00023207"/>
    </source>
</evidence>
<comment type="caution">
    <text evidence="14">The sequence shown here is derived from an EMBL/GenBank/DDBJ whole genome shotgun (WGS) entry which is preliminary data.</text>
</comment>
<evidence type="ECO:0000256" key="8">
    <source>
        <dbReference type="ARBA" id="ARBA00023180"/>
    </source>
</evidence>
<feature type="compositionally biased region" description="Basic residues" evidence="13">
    <location>
        <begin position="8"/>
        <end position="20"/>
    </location>
</feature>
<proteinExistence type="inferred from homology"/>
<dbReference type="GO" id="GO:1905475">
    <property type="term" value="P:regulation of protein localization to membrane"/>
    <property type="evidence" value="ECO:0007669"/>
    <property type="project" value="TreeGrafter"/>
</dbReference>
<evidence type="ECO:0000256" key="7">
    <source>
        <dbReference type="ARBA" id="ARBA00023136"/>
    </source>
</evidence>
<dbReference type="AlphaFoldDB" id="A0A2A4K4B7"/>
<feature type="compositionally biased region" description="Polar residues" evidence="13">
    <location>
        <begin position="423"/>
        <end position="433"/>
    </location>
</feature>
<feature type="compositionally biased region" description="Basic and acidic residues" evidence="13">
    <location>
        <begin position="86"/>
        <end position="124"/>
    </location>
</feature>
<dbReference type="GO" id="GO:0009986">
    <property type="term" value="C:cell surface"/>
    <property type="evidence" value="ECO:0007669"/>
    <property type="project" value="TreeGrafter"/>
</dbReference>
<keyword evidence="9 12" id="KW-0357">Heparan sulfate</keyword>
<feature type="compositionally biased region" description="Polar residues" evidence="13">
    <location>
        <begin position="593"/>
        <end position="607"/>
    </location>
</feature>
<keyword evidence="7 12" id="KW-0472">Membrane</keyword>
<dbReference type="GO" id="GO:0016477">
    <property type="term" value="P:cell migration"/>
    <property type="evidence" value="ECO:0007669"/>
    <property type="project" value="TreeGrafter"/>
</dbReference>
<dbReference type="GO" id="GO:0090263">
    <property type="term" value="P:positive regulation of canonical Wnt signaling pathway"/>
    <property type="evidence" value="ECO:0007669"/>
    <property type="project" value="TreeGrafter"/>
</dbReference>
<keyword evidence="4 12" id="KW-0336">GPI-anchor</keyword>
<reference evidence="14" key="1">
    <citation type="submission" date="2017-09" db="EMBL/GenBank/DDBJ databases">
        <title>Contemporary evolution of a Lepidopteran species, Heliothis virescens, in response to modern agricultural practices.</title>
        <authorList>
            <person name="Fritz M.L."/>
            <person name="Deyonke A.M."/>
            <person name="Papanicolaou A."/>
            <person name="Micinski S."/>
            <person name="Westbrook J."/>
            <person name="Gould F."/>
        </authorList>
    </citation>
    <scope>NUCLEOTIDE SEQUENCE [LARGE SCALE GENOMIC DNA]</scope>
    <source>
        <strain evidence="14">HvINT-</strain>
        <tissue evidence="14">Whole body</tissue>
    </source>
</reference>
<evidence type="ECO:0000256" key="3">
    <source>
        <dbReference type="ARBA" id="ARBA00022475"/>
    </source>
</evidence>
<dbReference type="EMBL" id="NWSH01000144">
    <property type="protein sequence ID" value="PCG79105.1"/>
    <property type="molecule type" value="Genomic_DNA"/>
</dbReference>
<dbReference type="GO" id="GO:0005576">
    <property type="term" value="C:extracellular region"/>
    <property type="evidence" value="ECO:0007669"/>
    <property type="project" value="TreeGrafter"/>
</dbReference>
<dbReference type="GO" id="GO:0005886">
    <property type="term" value="C:plasma membrane"/>
    <property type="evidence" value="ECO:0007669"/>
    <property type="project" value="UniProtKB-SubCell"/>
</dbReference>
<evidence type="ECO:0000313" key="14">
    <source>
        <dbReference type="EMBL" id="PCG79105.1"/>
    </source>
</evidence>
<dbReference type="PANTHER" id="PTHR10822">
    <property type="entry name" value="GLYPICAN"/>
    <property type="match status" value="1"/>
</dbReference>
<keyword evidence="6 12" id="KW-0654">Proteoglycan</keyword>
<evidence type="ECO:0000256" key="6">
    <source>
        <dbReference type="ARBA" id="ARBA00022974"/>
    </source>
</evidence>
<dbReference type="Pfam" id="PF01153">
    <property type="entry name" value="Glypican"/>
    <property type="match status" value="1"/>
</dbReference>
<feature type="region of interest" description="Disordered" evidence="13">
    <location>
        <begin position="1"/>
        <end position="124"/>
    </location>
</feature>
<keyword evidence="8" id="KW-0325">Glycoprotein</keyword>
<evidence type="ECO:0000256" key="11">
    <source>
        <dbReference type="RuleBase" id="RU003518"/>
    </source>
</evidence>
<evidence type="ECO:0000256" key="5">
    <source>
        <dbReference type="ARBA" id="ARBA00022729"/>
    </source>
</evidence>
<evidence type="ECO:0000256" key="2">
    <source>
        <dbReference type="ARBA" id="ARBA00010260"/>
    </source>
</evidence>
<feature type="region of interest" description="Disordered" evidence="13">
    <location>
        <begin position="414"/>
        <end position="443"/>
    </location>
</feature>
<keyword evidence="5" id="KW-0732">Signal</keyword>
<feature type="compositionally biased region" description="Polar residues" evidence="13">
    <location>
        <begin position="501"/>
        <end position="516"/>
    </location>
</feature>
<evidence type="ECO:0000256" key="4">
    <source>
        <dbReference type="ARBA" id="ARBA00022622"/>
    </source>
</evidence>